<dbReference type="GeneID" id="39746414"/>
<gene>
    <name evidence="3" type="ORF">PGO_051120</name>
</gene>
<feature type="compositionally biased region" description="Basic and acidic residues" evidence="1">
    <location>
        <begin position="307"/>
        <end position="319"/>
    </location>
</feature>
<dbReference type="Proteomes" id="UP000195521">
    <property type="component" value="Unassembled WGS sequence"/>
</dbReference>
<organism evidence="3 4">
    <name type="scientific">Plasmodium gonderi</name>
    <dbReference type="NCBI Taxonomy" id="77519"/>
    <lineage>
        <taxon>Eukaryota</taxon>
        <taxon>Sar</taxon>
        <taxon>Alveolata</taxon>
        <taxon>Apicomplexa</taxon>
        <taxon>Aconoidasida</taxon>
        <taxon>Haemosporida</taxon>
        <taxon>Plasmodiidae</taxon>
        <taxon>Plasmodium</taxon>
        <taxon>Plasmodium (Plasmodium)</taxon>
    </lineage>
</organism>
<reference evidence="4" key="1">
    <citation type="submission" date="2017-04" db="EMBL/GenBank/DDBJ databases">
        <title>Plasmodium gonderi genome.</title>
        <authorList>
            <person name="Arisue N."/>
            <person name="Honma H."/>
            <person name="Kawai S."/>
            <person name="Tougan T."/>
            <person name="Tanabe K."/>
            <person name="Horii T."/>
        </authorList>
    </citation>
    <scope>NUCLEOTIDE SEQUENCE [LARGE SCALE GENOMIC DNA]</scope>
    <source>
        <strain evidence="4">ATCC 30045</strain>
    </source>
</reference>
<feature type="compositionally biased region" description="Polar residues" evidence="1">
    <location>
        <begin position="320"/>
        <end position="333"/>
    </location>
</feature>
<feature type="compositionally biased region" description="Polar residues" evidence="1">
    <location>
        <begin position="294"/>
        <end position="304"/>
    </location>
</feature>
<feature type="transmembrane region" description="Helical" evidence="2">
    <location>
        <begin position="6"/>
        <end position="22"/>
    </location>
</feature>
<feature type="compositionally biased region" description="Low complexity" evidence="1">
    <location>
        <begin position="280"/>
        <end position="293"/>
    </location>
</feature>
<keyword evidence="2" id="KW-0472">Membrane</keyword>
<feature type="transmembrane region" description="Helical" evidence="2">
    <location>
        <begin position="42"/>
        <end position="67"/>
    </location>
</feature>
<name>A0A1Y1JG20_PLAGO</name>
<protein>
    <submittedName>
        <fullName evidence="3">Uncharacterized protein</fullName>
    </submittedName>
</protein>
<dbReference type="OMA" id="FSYYNMR"/>
<comment type="caution">
    <text evidence="3">The sequence shown here is derived from an EMBL/GenBank/DDBJ whole genome shotgun (WGS) entry which is preliminary data.</text>
</comment>
<dbReference type="OrthoDB" id="372628at2759"/>
<accession>A0A1Y1JG20</accession>
<sequence length="547" mass="62100">MEEKALQTHITILFYLLVLFYLKNFTFSFMDMPRKLYKYIKFYYSFLIILTIVGFFSRLIALIRLFIIQQVHRIINGIFLKNKTSNIKCIKRGERHRKITRSATRPPWHDLLIGDICERNTYHDIVEMPYGISSDISVNSDGAVNSDCALSSDGAVSSDGALSSDGAVSSDGALSSDGAVSSDSGVCSDGVASRVMRCESARSDFRSRSSRCLRKIFRFIRIIRSKKRKKVDSDWNANLKSGESTQADGDTEKKIKFEVNCKKLGVESLAWDPKTVASTAASVTSTTSSATASNTNGSRFNRVNGSVREKSTSRKEHNSFEGSSSSTSDNVTTGEGMMKHINNYKNNNNKEIEGKGEEDSDMCLQNYLKKQKSFRLYALLTDIISNTKNYSITDDTSEIDVQKKAHKYDHFKQDLNYSHENIHHNVSMGINNSTCALSEKIKPKSILKKSTLISKGDTEKRKSDKRLRFNSVVETYYVEKYSDEDLDAHSIQVLDDKRSDLYKVLEEYSITNSDIFSYYNMRYNLNEVFNDIINSVCDYKNKIVKKF</sequence>
<keyword evidence="4" id="KW-1185">Reference proteome</keyword>
<keyword evidence="2" id="KW-0812">Transmembrane</keyword>
<evidence type="ECO:0000256" key="2">
    <source>
        <dbReference type="SAM" id="Phobius"/>
    </source>
</evidence>
<evidence type="ECO:0000256" key="1">
    <source>
        <dbReference type="SAM" id="MobiDB-lite"/>
    </source>
</evidence>
<proteinExistence type="predicted"/>
<dbReference type="AlphaFoldDB" id="A0A1Y1JG20"/>
<keyword evidence="2" id="KW-1133">Transmembrane helix</keyword>
<dbReference type="EMBL" id="BDQF01000006">
    <property type="protein sequence ID" value="GAW79702.1"/>
    <property type="molecule type" value="Genomic_DNA"/>
</dbReference>
<evidence type="ECO:0000313" key="3">
    <source>
        <dbReference type="EMBL" id="GAW79702.1"/>
    </source>
</evidence>
<feature type="region of interest" description="Disordered" evidence="1">
    <location>
        <begin position="280"/>
        <end position="334"/>
    </location>
</feature>
<dbReference type="RefSeq" id="XP_028542291.1">
    <property type="nucleotide sequence ID" value="XM_028686490.1"/>
</dbReference>
<evidence type="ECO:0000313" key="4">
    <source>
        <dbReference type="Proteomes" id="UP000195521"/>
    </source>
</evidence>